<evidence type="ECO:0000256" key="2">
    <source>
        <dbReference type="ARBA" id="ARBA00022723"/>
    </source>
</evidence>
<dbReference type="PROSITE" id="PS50865">
    <property type="entry name" value="ZF_MYND_2"/>
    <property type="match status" value="1"/>
</dbReference>
<keyword evidence="4" id="KW-0862">Zinc</keyword>
<dbReference type="InterPro" id="IPR046341">
    <property type="entry name" value="SET_dom_sf"/>
</dbReference>
<keyword evidence="3 5" id="KW-0863">Zinc-finger</keyword>
<evidence type="ECO:0000256" key="4">
    <source>
        <dbReference type="ARBA" id="ARBA00022833"/>
    </source>
</evidence>
<feature type="domain" description="SET" evidence="6">
    <location>
        <begin position="58"/>
        <end position="174"/>
    </location>
</feature>
<evidence type="ECO:0000259" key="7">
    <source>
        <dbReference type="PROSITE" id="PS50865"/>
    </source>
</evidence>
<dbReference type="Gene3D" id="2.170.270.10">
    <property type="entry name" value="SET domain"/>
    <property type="match status" value="1"/>
</dbReference>
<evidence type="ECO:0000256" key="1">
    <source>
        <dbReference type="ARBA" id="ARBA00004038"/>
    </source>
</evidence>
<keyword evidence="9" id="KW-1185">Reference proteome</keyword>
<evidence type="ECO:0000313" key="9">
    <source>
        <dbReference type="Proteomes" id="UP000695562"/>
    </source>
</evidence>
<dbReference type="InterPro" id="IPR002893">
    <property type="entry name" value="Znf_MYND"/>
</dbReference>
<sequence>MSRHCAYCLIEIQGDQIKKCAGCMRRAYCSRECQVTDWTSKGQTHKLWCKEQICEEDIDWEIRQTPHKGLGVFAKRDLPKHTRIMVDRGYRTIQETPFAFIDSLVPTNGTLQEKWDTNSFYTPEGGDNLGIRLARVNHECRNNATNKFVPDLNTFILIAIRDIKQDEEINIQYYFYNDFSTSKEIRDARPSIIKPKWEVDCKPDCICLDQNIRDRIQKAHELDASIPSLPLRTEDQIKNALKQVDTLIEMSQELSSGIMPLARTYYDGFQIAITNKKTFPLHKKYIEKYLEACQVVESKHSLAYREALQYLQTPSSHRNHY</sequence>
<feature type="domain" description="MYND-type" evidence="7">
    <location>
        <begin position="5"/>
        <end position="49"/>
    </location>
</feature>
<reference evidence="8" key="1">
    <citation type="submission" date="2020-01" db="EMBL/GenBank/DDBJ databases">
        <title>Development of genomics and gene disruption for Polysphondylium violaceum indicates a role for the polyketide synthase stlB in stalk morphogenesis.</title>
        <authorList>
            <person name="Narita B."/>
            <person name="Kawabe Y."/>
            <person name="Kin K."/>
            <person name="Saito T."/>
            <person name="Gibbs R."/>
            <person name="Kuspa A."/>
            <person name="Muzny D."/>
            <person name="Queller D."/>
            <person name="Richards S."/>
            <person name="Strassman J."/>
            <person name="Sucgang R."/>
            <person name="Worley K."/>
            <person name="Schaap P."/>
        </authorList>
    </citation>
    <scope>NUCLEOTIDE SEQUENCE</scope>
    <source>
        <strain evidence="8">QSvi11</strain>
    </source>
</reference>
<dbReference type="Gene3D" id="6.10.140.2220">
    <property type="match status" value="1"/>
</dbReference>
<keyword evidence="2" id="KW-0479">Metal-binding</keyword>
<dbReference type="PANTHER" id="PTHR47332:SF4">
    <property type="entry name" value="SET DOMAIN-CONTAINING PROTEIN 5"/>
    <property type="match status" value="1"/>
</dbReference>
<proteinExistence type="predicted"/>
<gene>
    <name evidence="8" type="ORF">CYY_009484</name>
</gene>
<dbReference type="Proteomes" id="UP000695562">
    <property type="component" value="Unassembled WGS sequence"/>
</dbReference>
<dbReference type="InterPro" id="IPR053185">
    <property type="entry name" value="SET_domain_protein"/>
</dbReference>
<dbReference type="PANTHER" id="PTHR47332">
    <property type="entry name" value="SET DOMAIN-CONTAINING PROTEIN 5"/>
    <property type="match status" value="1"/>
</dbReference>
<evidence type="ECO:0000313" key="8">
    <source>
        <dbReference type="EMBL" id="KAF2069194.1"/>
    </source>
</evidence>
<organism evidence="8 9">
    <name type="scientific">Polysphondylium violaceum</name>
    <dbReference type="NCBI Taxonomy" id="133409"/>
    <lineage>
        <taxon>Eukaryota</taxon>
        <taxon>Amoebozoa</taxon>
        <taxon>Evosea</taxon>
        <taxon>Eumycetozoa</taxon>
        <taxon>Dictyostelia</taxon>
        <taxon>Dictyosteliales</taxon>
        <taxon>Dictyosteliaceae</taxon>
        <taxon>Polysphondylium</taxon>
    </lineage>
</organism>
<dbReference type="Pfam" id="PF00856">
    <property type="entry name" value="SET"/>
    <property type="match status" value="1"/>
</dbReference>
<dbReference type="InterPro" id="IPR001214">
    <property type="entry name" value="SET_dom"/>
</dbReference>
<dbReference type="EMBL" id="AJWJ01000721">
    <property type="protein sequence ID" value="KAF2069194.1"/>
    <property type="molecule type" value="Genomic_DNA"/>
</dbReference>
<dbReference type="OrthoDB" id="265717at2759"/>
<evidence type="ECO:0000259" key="6">
    <source>
        <dbReference type="PROSITE" id="PS50280"/>
    </source>
</evidence>
<protein>
    <recommendedName>
        <fullName evidence="10">SET domain-containing protein</fullName>
    </recommendedName>
</protein>
<accession>A0A8J4V2W8</accession>
<evidence type="ECO:0008006" key="10">
    <source>
        <dbReference type="Google" id="ProtNLM"/>
    </source>
</evidence>
<dbReference type="AlphaFoldDB" id="A0A8J4V2W8"/>
<comment type="caution">
    <text evidence="8">The sequence shown here is derived from an EMBL/GenBank/DDBJ whole genome shotgun (WGS) entry which is preliminary data.</text>
</comment>
<dbReference type="SUPFAM" id="SSF144232">
    <property type="entry name" value="HIT/MYND zinc finger-like"/>
    <property type="match status" value="1"/>
</dbReference>
<name>A0A8J4V2W8_9MYCE</name>
<evidence type="ECO:0000256" key="5">
    <source>
        <dbReference type="PROSITE-ProRule" id="PRU00134"/>
    </source>
</evidence>
<dbReference type="GO" id="GO:0008270">
    <property type="term" value="F:zinc ion binding"/>
    <property type="evidence" value="ECO:0007669"/>
    <property type="project" value="UniProtKB-KW"/>
</dbReference>
<comment type="function">
    <text evidence="1">Probable methyltransferase.</text>
</comment>
<evidence type="ECO:0000256" key="3">
    <source>
        <dbReference type="ARBA" id="ARBA00022771"/>
    </source>
</evidence>
<dbReference type="SUPFAM" id="SSF82199">
    <property type="entry name" value="SET domain"/>
    <property type="match status" value="1"/>
</dbReference>
<dbReference type="Pfam" id="PF01753">
    <property type="entry name" value="zf-MYND"/>
    <property type="match status" value="1"/>
</dbReference>
<dbReference type="PROSITE" id="PS50280">
    <property type="entry name" value="SET"/>
    <property type="match status" value="1"/>
</dbReference>
<dbReference type="SMART" id="SM00317">
    <property type="entry name" value="SET"/>
    <property type="match status" value="1"/>
</dbReference>